<dbReference type="EMBL" id="WNVM01000927">
    <property type="protein sequence ID" value="MDZ5010905.1"/>
    <property type="molecule type" value="Genomic_DNA"/>
</dbReference>
<proteinExistence type="predicted"/>
<protein>
    <submittedName>
        <fullName evidence="2">AAA family ATPase</fullName>
    </submittedName>
</protein>
<evidence type="ECO:0000259" key="1">
    <source>
        <dbReference type="PROSITE" id="PS50162"/>
    </source>
</evidence>
<dbReference type="GO" id="GO:0000725">
    <property type="term" value="P:recombinational repair"/>
    <property type="evidence" value="ECO:0007669"/>
    <property type="project" value="TreeGrafter"/>
</dbReference>
<dbReference type="RefSeq" id="WP_322382634.1">
    <property type="nucleotide sequence ID" value="NZ_WNVM01000927.1"/>
</dbReference>
<gene>
    <name evidence="2" type="ORF">GNF77_18820</name>
</gene>
<dbReference type="AlphaFoldDB" id="A0AAW9ILV7"/>
<dbReference type="GO" id="GO:0140664">
    <property type="term" value="F:ATP-dependent DNA damage sensor activity"/>
    <property type="evidence" value="ECO:0007669"/>
    <property type="project" value="InterPro"/>
</dbReference>
<feature type="non-terminal residue" evidence="2">
    <location>
        <position position="124"/>
    </location>
</feature>
<evidence type="ECO:0000313" key="3">
    <source>
        <dbReference type="Proteomes" id="UP001292368"/>
    </source>
</evidence>
<dbReference type="PANTHER" id="PTHR32472">
    <property type="entry name" value="DNA REPAIR PROTEIN RADA"/>
    <property type="match status" value="1"/>
</dbReference>
<dbReference type="Proteomes" id="UP001292368">
    <property type="component" value="Unassembled WGS sequence"/>
</dbReference>
<dbReference type="InterPro" id="IPR020588">
    <property type="entry name" value="RecA_ATP-bd"/>
</dbReference>
<dbReference type="SUPFAM" id="SSF52540">
    <property type="entry name" value="P-loop containing nucleoside triphosphate hydrolases"/>
    <property type="match status" value="1"/>
</dbReference>
<organism evidence="2 3">
    <name type="scientific">Clostridium perfringens</name>
    <dbReference type="NCBI Taxonomy" id="1502"/>
    <lineage>
        <taxon>Bacteria</taxon>
        <taxon>Bacillati</taxon>
        <taxon>Bacillota</taxon>
        <taxon>Clostridia</taxon>
        <taxon>Eubacteriales</taxon>
        <taxon>Clostridiaceae</taxon>
        <taxon>Clostridium</taxon>
    </lineage>
</organism>
<dbReference type="InterPro" id="IPR014774">
    <property type="entry name" value="KaiC-like_dom"/>
</dbReference>
<dbReference type="PROSITE" id="PS50162">
    <property type="entry name" value="RECA_2"/>
    <property type="match status" value="1"/>
</dbReference>
<feature type="non-terminal residue" evidence="2">
    <location>
        <position position="1"/>
    </location>
</feature>
<dbReference type="PANTHER" id="PTHR32472:SF10">
    <property type="entry name" value="DNA REPAIR PROTEIN RADA-LIKE PROTEIN"/>
    <property type="match status" value="1"/>
</dbReference>
<dbReference type="Pfam" id="PF06745">
    <property type="entry name" value="ATPase"/>
    <property type="match status" value="1"/>
</dbReference>
<dbReference type="PRINTS" id="PR01874">
    <property type="entry name" value="DNAREPAIRADA"/>
</dbReference>
<accession>A0AAW9ILV7</accession>
<evidence type="ECO:0000313" key="2">
    <source>
        <dbReference type="EMBL" id="MDZ5010905.1"/>
    </source>
</evidence>
<name>A0AAW9ILV7_CLOPF</name>
<dbReference type="InterPro" id="IPR027417">
    <property type="entry name" value="P-loop_NTPase"/>
</dbReference>
<sequence length="124" mass="13707">DCNKWNTLVEEIKETQKEIKSKVNNIRVLDNMPKSIGQIKSGEKQRYNTGLKELNRVLGGGLVRGSLTLISGDPGIGKSTLLLQTANSISRTYGKVLYVSGEESEEQIKIRGDRLGANAEQLYI</sequence>
<reference evidence="2" key="1">
    <citation type="submission" date="2019-11" db="EMBL/GenBank/DDBJ databases">
        <title>Characterization of Clostridium perfringens isolates from swine manure treated agricultural soils.</title>
        <authorList>
            <person name="Wushke S.T."/>
        </authorList>
    </citation>
    <scope>NUCLEOTIDE SEQUENCE</scope>
    <source>
        <strain evidence="2">V2</strain>
    </source>
</reference>
<dbReference type="GO" id="GO:0005829">
    <property type="term" value="C:cytosol"/>
    <property type="evidence" value="ECO:0007669"/>
    <property type="project" value="TreeGrafter"/>
</dbReference>
<dbReference type="GO" id="GO:0005524">
    <property type="term" value="F:ATP binding"/>
    <property type="evidence" value="ECO:0007669"/>
    <property type="project" value="InterPro"/>
</dbReference>
<comment type="caution">
    <text evidence="2">The sequence shown here is derived from an EMBL/GenBank/DDBJ whole genome shotgun (WGS) entry which is preliminary data.</text>
</comment>
<feature type="domain" description="RecA family profile 1" evidence="1">
    <location>
        <begin position="43"/>
        <end position="124"/>
    </location>
</feature>
<dbReference type="GO" id="GO:0003677">
    <property type="term" value="F:DNA binding"/>
    <property type="evidence" value="ECO:0007669"/>
    <property type="project" value="InterPro"/>
</dbReference>
<dbReference type="Gene3D" id="3.40.50.300">
    <property type="entry name" value="P-loop containing nucleotide triphosphate hydrolases"/>
    <property type="match status" value="1"/>
</dbReference>